<gene>
    <name evidence="2" type="ORF">N0F65_007395</name>
</gene>
<feature type="compositionally biased region" description="Basic and acidic residues" evidence="1">
    <location>
        <begin position="58"/>
        <end position="69"/>
    </location>
</feature>
<dbReference type="Proteomes" id="UP001146120">
    <property type="component" value="Unassembled WGS sequence"/>
</dbReference>
<comment type="caution">
    <text evidence="2">The sequence shown here is derived from an EMBL/GenBank/DDBJ whole genome shotgun (WGS) entry which is preliminary data.</text>
</comment>
<evidence type="ECO:0000256" key="1">
    <source>
        <dbReference type="SAM" id="MobiDB-lite"/>
    </source>
</evidence>
<protein>
    <submittedName>
        <fullName evidence="2">Uncharacterized protein</fullName>
    </submittedName>
</protein>
<reference evidence="2" key="2">
    <citation type="journal article" date="2023" name="Microbiol Resour">
        <title>Decontamination and Annotation of the Draft Genome Sequence of the Oomycete Lagenidium giganteum ARSEF 373.</title>
        <authorList>
            <person name="Morgan W.R."/>
            <person name="Tartar A."/>
        </authorList>
    </citation>
    <scope>NUCLEOTIDE SEQUENCE</scope>
    <source>
        <strain evidence="2">ARSEF 373</strain>
    </source>
</reference>
<accession>A0AAV2ZCP5</accession>
<organism evidence="2 3">
    <name type="scientific">Lagenidium giganteum</name>
    <dbReference type="NCBI Taxonomy" id="4803"/>
    <lineage>
        <taxon>Eukaryota</taxon>
        <taxon>Sar</taxon>
        <taxon>Stramenopiles</taxon>
        <taxon>Oomycota</taxon>
        <taxon>Peronosporomycetes</taxon>
        <taxon>Pythiales</taxon>
        <taxon>Pythiaceae</taxon>
    </lineage>
</organism>
<evidence type="ECO:0000313" key="3">
    <source>
        <dbReference type="Proteomes" id="UP001146120"/>
    </source>
</evidence>
<dbReference type="AlphaFoldDB" id="A0AAV2ZCP5"/>
<feature type="compositionally biased region" description="Basic residues" evidence="1">
    <location>
        <begin position="79"/>
        <end position="95"/>
    </location>
</feature>
<feature type="region of interest" description="Disordered" evidence="1">
    <location>
        <begin position="18"/>
        <end position="99"/>
    </location>
</feature>
<evidence type="ECO:0000313" key="2">
    <source>
        <dbReference type="EMBL" id="DBA05233.1"/>
    </source>
</evidence>
<reference evidence="2" key="1">
    <citation type="submission" date="2022-11" db="EMBL/GenBank/DDBJ databases">
        <authorList>
            <person name="Morgan W.R."/>
            <person name="Tartar A."/>
        </authorList>
    </citation>
    <scope>NUCLEOTIDE SEQUENCE</scope>
    <source>
        <strain evidence="2">ARSEF 373</strain>
    </source>
</reference>
<feature type="compositionally biased region" description="Low complexity" evidence="1">
    <location>
        <begin position="151"/>
        <end position="166"/>
    </location>
</feature>
<dbReference type="EMBL" id="DAKRPA010000001">
    <property type="protein sequence ID" value="DBA05233.1"/>
    <property type="molecule type" value="Genomic_DNA"/>
</dbReference>
<proteinExistence type="predicted"/>
<feature type="region of interest" description="Disordered" evidence="1">
    <location>
        <begin position="141"/>
        <end position="166"/>
    </location>
</feature>
<name>A0AAV2ZCP5_9STRA</name>
<sequence length="453" mass="50034">MMFTGLVVIVDVEPDVEEACKTAETQGTAGNDDTEPSPRRTRSNSRGDKERDEEEGRSEEPAKQRKRSESTGSSPPPTKRIRPSSKGKLPQKKPRCSIVLLYEPPRPQAKKTTKTILKPRMPAASEARLDEVRELLAAPPKPLQGDKVSLPTAPTPTTTEAMPSPTVDAETRAELADLRAIVLELKAAVDAAKSSQAAPRTIITPAQDQATEIEVTRTLPNAKVELPPAHLRNLCAAMLPVESKVKSQYQPLPVHSLAAHRMFKDLSLPAVTSKYSSPTAFVLALRDIDCRRLSGRGASVMMFRECPELNLLKKGSSNANYVLDFGSSVLLPPSPSCYSYDDLLDAIHGLTTMANEVWYDHMRMILSRLRTFVSKNKSADPIQLPVRVDLTRIYADKVMGLAMGAIQSESEKWWQEYHDVLRSIDYHAPAWSLALVNTLQDSTAIVQIFQSYP</sequence>
<keyword evidence="3" id="KW-1185">Reference proteome</keyword>